<gene>
    <name evidence="2" type="ORF">EGT70_07930</name>
</gene>
<dbReference type="AlphaFoldDB" id="A0AAX1XDC9"/>
<dbReference type="EMBL" id="RKJW01000001">
    <property type="protein sequence ID" value="RPA29463.1"/>
    <property type="molecule type" value="Genomic_DNA"/>
</dbReference>
<protein>
    <submittedName>
        <fullName evidence="2">Uncharacterized protein</fullName>
    </submittedName>
</protein>
<evidence type="ECO:0000313" key="3">
    <source>
        <dbReference type="Proteomes" id="UP000269379"/>
    </source>
</evidence>
<feature type="compositionally biased region" description="Basic residues" evidence="1">
    <location>
        <begin position="14"/>
        <end position="32"/>
    </location>
</feature>
<feature type="region of interest" description="Disordered" evidence="1">
    <location>
        <begin position="1"/>
        <end position="32"/>
    </location>
</feature>
<reference evidence="3" key="1">
    <citation type="submission" date="2018-10" db="EMBL/GenBank/DDBJ databases">
        <title>FDA dAtabase for Regulatory Grade micrObial Sequences (FDA-ARGOS): Supporting development and validation of Infectious Disease Dx tests.</title>
        <authorList>
            <person name="Minogue T."/>
            <person name="Wolcott M."/>
            <person name="Wasieloski L."/>
            <person name="Aguilar W."/>
            <person name="Moore D."/>
            <person name="Jaissle J."/>
            <person name="Tallon L."/>
            <person name="Sadzewicz L."/>
            <person name="Zhao X."/>
            <person name="Vavikolanu K."/>
            <person name="Mehta A."/>
            <person name="Aluvathingal J."/>
            <person name="Nadendla S."/>
            <person name="Yan Y."/>
            <person name="Sichtig H."/>
        </authorList>
    </citation>
    <scope>NUCLEOTIDE SEQUENCE [LARGE SCALE GENOMIC DNA]</scope>
    <source>
        <strain evidence="3">FDAARGOS_588</strain>
    </source>
</reference>
<dbReference type="GeneID" id="93063752"/>
<evidence type="ECO:0000256" key="1">
    <source>
        <dbReference type="SAM" id="MobiDB-lite"/>
    </source>
</evidence>
<dbReference type="Proteomes" id="UP000269379">
    <property type="component" value="Unassembled WGS sequence"/>
</dbReference>
<comment type="caution">
    <text evidence="2">The sequence shown here is derived from an EMBL/GenBank/DDBJ whole genome shotgun (WGS) entry which is preliminary data.</text>
</comment>
<sequence length="66" mass="7564">MPGAPGGAALRTRALGHRGSGRRRARRFGPSRGRRRLAFRHEYIRAPFLDEKQEFTAHLIRRNPAE</sequence>
<accession>A0AAX1XDC9</accession>
<proteinExistence type="predicted"/>
<name>A0AAX1XDC9_BURML</name>
<organism evidence="2 3">
    <name type="scientific">Burkholderia mallei</name>
    <name type="common">Pseudomonas mallei</name>
    <dbReference type="NCBI Taxonomy" id="13373"/>
    <lineage>
        <taxon>Bacteria</taxon>
        <taxon>Pseudomonadati</taxon>
        <taxon>Pseudomonadota</taxon>
        <taxon>Betaproteobacteria</taxon>
        <taxon>Burkholderiales</taxon>
        <taxon>Burkholderiaceae</taxon>
        <taxon>Burkholderia</taxon>
        <taxon>pseudomallei group</taxon>
    </lineage>
</organism>
<evidence type="ECO:0000313" key="2">
    <source>
        <dbReference type="EMBL" id="RPA29463.1"/>
    </source>
</evidence>
<dbReference type="RefSeq" id="WP_004187591.1">
    <property type="nucleotide sequence ID" value="NZ_CAJMTF010000002.1"/>
</dbReference>